<dbReference type="Proteomes" id="UP001488805">
    <property type="component" value="Unassembled WGS sequence"/>
</dbReference>
<reference evidence="1 2" key="1">
    <citation type="journal article" date="2024" name="Genome Biol. Evol.">
        <title>Chromosome-level genome assembly of the viviparous eelpout Zoarces viviparus.</title>
        <authorList>
            <person name="Fuhrmann N."/>
            <person name="Brasseur M.V."/>
            <person name="Bakowski C.E."/>
            <person name="Podsiadlowski L."/>
            <person name="Prost S."/>
            <person name="Krehenwinkel H."/>
            <person name="Mayer C."/>
        </authorList>
    </citation>
    <scope>NUCLEOTIDE SEQUENCE [LARGE SCALE GENOMIC DNA]</scope>
    <source>
        <strain evidence="1">NO-MEL_2022_Ind0_liver</strain>
    </source>
</reference>
<evidence type="ECO:0000313" key="2">
    <source>
        <dbReference type="Proteomes" id="UP001488805"/>
    </source>
</evidence>
<keyword evidence="2" id="KW-1185">Reference proteome</keyword>
<comment type="caution">
    <text evidence="1">The sequence shown here is derived from an EMBL/GenBank/DDBJ whole genome shotgun (WGS) entry which is preliminary data.</text>
</comment>
<dbReference type="AlphaFoldDB" id="A0AAW1E9N7"/>
<organism evidence="1 2">
    <name type="scientific">Zoarces viviparus</name>
    <name type="common">Viviparous eelpout</name>
    <name type="synonym">Blennius viviparus</name>
    <dbReference type="NCBI Taxonomy" id="48416"/>
    <lineage>
        <taxon>Eukaryota</taxon>
        <taxon>Metazoa</taxon>
        <taxon>Chordata</taxon>
        <taxon>Craniata</taxon>
        <taxon>Vertebrata</taxon>
        <taxon>Euteleostomi</taxon>
        <taxon>Actinopterygii</taxon>
        <taxon>Neopterygii</taxon>
        <taxon>Teleostei</taxon>
        <taxon>Neoteleostei</taxon>
        <taxon>Acanthomorphata</taxon>
        <taxon>Eupercaria</taxon>
        <taxon>Perciformes</taxon>
        <taxon>Cottioidei</taxon>
        <taxon>Zoarcales</taxon>
        <taxon>Zoarcidae</taxon>
        <taxon>Zoarcinae</taxon>
        <taxon>Zoarces</taxon>
    </lineage>
</organism>
<proteinExistence type="predicted"/>
<protein>
    <submittedName>
        <fullName evidence="1">Uncharacterized protein</fullName>
    </submittedName>
</protein>
<sequence>MLLFFQGWKQTTKHAGELEKDQRTKEQHIELQRERIELKSNGKNGLTEQCTLIPEFYESPLQENDLIN</sequence>
<name>A0AAW1E9N7_ZOAVI</name>
<evidence type="ECO:0000313" key="1">
    <source>
        <dbReference type="EMBL" id="KAK9519095.1"/>
    </source>
</evidence>
<dbReference type="EMBL" id="JBCEZU010000434">
    <property type="protein sequence ID" value="KAK9519095.1"/>
    <property type="molecule type" value="Genomic_DNA"/>
</dbReference>
<accession>A0AAW1E9N7</accession>
<gene>
    <name evidence="1" type="ORF">VZT92_021844</name>
</gene>